<dbReference type="GO" id="GO:0005829">
    <property type="term" value="C:cytosol"/>
    <property type="evidence" value="ECO:0007669"/>
    <property type="project" value="TreeGrafter"/>
</dbReference>
<comment type="caution">
    <text evidence="6">The sequence shown here is derived from an EMBL/GenBank/DDBJ whole genome shotgun (WGS) entry which is preliminary data.</text>
</comment>
<sequence length="203" mass="20943">MVAPAPAQRVREVVEPAVVSAGLVLEDVAVTRAGARSVVRVVVDLGEDDEGELDLDRVADATRAVSDALDARDVVAGEYTLEVSSPGVSRPLTQRRHFVRAVGRTVTLRLLDGGTLGGRLTAVEPEGDGGGGGTLVVVPVTPGQKGRRPKLGDPVHVPLAGVRDGRVEVDLSGLGPVHDEHGPVDDEHGPVDDDEAGSAGQES</sequence>
<dbReference type="GO" id="GO:0000028">
    <property type="term" value="P:ribosomal small subunit assembly"/>
    <property type="evidence" value="ECO:0007669"/>
    <property type="project" value="TreeGrafter"/>
</dbReference>
<reference evidence="6" key="1">
    <citation type="submission" date="2021-01" db="EMBL/GenBank/DDBJ databases">
        <title>Whole genome shotgun sequence of Cellulomonas chitinilytica NBRC 110799.</title>
        <authorList>
            <person name="Komaki H."/>
            <person name="Tamura T."/>
        </authorList>
    </citation>
    <scope>NUCLEOTIDE SEQUENCE</scope>
    <source>
        <strain evidence="6">NBRC 110799</strain>
    </source>
</reference>
<dbReference type="RefSeq" id="WP_203755086.1">
    <property type="nucleotide sequence ID" value="NZ_BONK01000008.1"/>
</dbReference>
<dbReference type="EMBL" id="BONK01000008">
    <property type="protein sequence ID" value="GIG21863.1"/>
    <property type="molecule type" value="Genomic_DNA"/>
</dbReference>
<comment type="function">
    <text evidence="3">Required for maturation of 30S ribosomal subunits.</text>
</comment>
<dbReference type="InterPro" id="IPR035956">
    <property type="entry name" value="RimP_N_sf"/>
</dbReference>
<dbReference type="InterPro" id="IPR003728">
    <property type="entry name" value="Ribosome_maturation_RimP"/>
</dbReference>
<dbReference type="AlphaFoldDB" id="A0A919U0E4"/>
<protein>
    <recommendedName>
        <fullName evidence="3">Ribosome maturation factor RimP</fullName>
    </recommendedName>
</protein>
<comment type="subcellular location">
    <subcellularLocation>
        <location evidence="3">Cytoplasm</location>
    </subcellularLocation>
</comment>
<evidence type="ECO:0000313" key="6">
    <source>
        <dbReference type="EMBL" id="GIG21863.1"/>
    </source>
</evidence>
<evidence type="ECO:0000256" key="2">
    <source>
        <dbReference type="ARBA" id="ARBA00022517"/>
    </source>
</evidence>
<comment type="similarity">
    <text evidence="3">Belongs to the RimP family.</text>
</comment>
<evidence type="ECO:0000259" key="5">
    <source>
        <dbReference type="Pfam" id="PF02576"/>
    </source>
</evidence>
<dbReference type="SUPFAM" id="SSF75420">
    <property type="entry name" value="YhbC-like, N-terminal domain"/>
    <property type="match status" value="1"/>
</dbReference>
<dbReference type="Gene3D" id="3.30.300.70">
    <property type="entry name" value="RimP-like superfamily, N-terminal"/>
    <property type="match status" value="1"/>
</dbReference>
<dbReference type="PANTHER" id="PTHR33867">
    <property type="entry name" value="RIBOSOME MATURATION FACTOR RIMP"/>
    <property type="match status" value="1"/>
</dbReference>
<evidence type="ECO:0000313" key="7">
    <source>
        <dbReference type="Proteomes" id="UP000632740"/>
    </source>
</evidence>
<gene>
    <name evidence="3 6" type="primary">rimP</name>
    <name evidence="6" type="ORF">Cch01nite_25870</name>
</gene>
<dbReference type="Proteomes" id="UP000632740">
    <property type="component" value="Unassembled WGS sequence"/>
</dbReference>
<name>A0A919U0E4_9CELL</name>
<feature type="region of interest" description="Disordered" evidence="4">
    <location>
        <begin position="172"/>
        <end position="203"/>
    </location>
</feature>
<evidence type="ECO:0000256" key="3">
    <source>
        <dbReference type="HAMAP-Rule" id="MF_01077"/>
    </source>
</evidence>
<evidence type="ECO:0000256" key="1">
    <source>
        <dbReference type="ARBA" id="ARBA00022490"/>
    </source>
</evidence>
<dbReference type="PANTHER" id="PTHR33867:SF1">
    <property type="entry name" value="RIBOSOME MATURATION FACTOR RIMP"/>
    <property type="match status" value="1"/>
</dbReference>
<evidence type="ECO:0000256" key="4">
    <source>
        <dbReference type="SAM" id="MobiDB-lite"/>
    </source>
</evidence>
<organism evidence="6 7">
    <name type="scientific">Cellulomonas chitinilytica</name>
    <dbReference type="NCBI Taxonomy" id="398759"/>
    <lineage>
        <taxon>Bacteria</taxon>
        <taxon>Bacillati</taxon>
        <taxon>Actinomycetota</taxon>
        <taxon>Actinomycetes</taxon>
        <taxon>Micrococcales</taxon>
        <taxon>Cellulomonadaceae</taxon>
        <taxon>Cellulomonas</taxon>
    </lineage>
</organism>
<keyword evidence="1 3" id="KW-0963">Cytoplasm</keyword>
<keyword evidence="7" id="KW-1185">Reference proteome</keyword>
<dbReference type="GO" id="GO:0006412">
    <property type="term" value="P:translation"/>
    <property type="evidence" value="ECO:0007669"/>
    <property type="project" value="TreeGrafter"/>
</dbReference>
<feature type="domain" description="Ribosome maturation factor RimP N-terminal" evidence="5">
    <location>
        <begin position="14"/>
        <end position="88"/>
    </location>
</feature>
<accession>A0A919U0E4</accession>
<dbReference type="Pfam" id="PF02576">
    <property type="entry name" value="RimP_N"/>
    <property type="match status" value="1"/>
</dbReference>
<keyword evidence="2 3" id="KW-0690">Ribosome biogenesis</keyword>
<dbReference type="HAMAP" id="MF_01077">
    <property type="entry name" value="RimP"/>
    <property type="match status" value="1"/>
</dbReference>
<feature type="compositionally biased region" description="Basic and acidic residues" evidence="4">
    <location>
        <begin position="177"/>
        <end position="191"/>
    </location>
</feature>
<dbReference type="InterPro" id="IPR028989">
    <property type="entry name" value="RimP_N"/>
</dbReference>
<proteinExistence type="inferred from homology"/>